<evidence type="ECO:0000256" key="1">
    <source>
        <dbReference type="SAM" id="MobiDB-lite"/>
    </source>
</evidence>
<dbReference type="GO" id="GO:0007059">
    <property type="term" value="P:chromosome segregation"/>
    <property type="evidence" value="ECO:0007669"/>
    <property type="project" value="TreeGrafter"/>
</dbReference>
<proteinExistence type="predicted"/>
<feature type="domain" description="ParB-like N-terminal" evidence="2">
    <location>
        <begin position="79"/>
        <end position="175"/>
    </location>
</feature>
<feature type="region of interest" description="Disordered" evidence="1">
    <location>
        <begin position="284"/>
        <end position="303"/>
    </location>
</feature>
<keyword evidence="3" id="KW-0614">Plasmid</keyword>
<dbReference type="Proteomes" id="UP000679352">
    <property type="component" value="Plasmid p1"/>
</dbReference>
<reference evidence="3" key="1">
    <citation type="submission" date="2021-06" db="EMBL/GenBank/DDBJ databases">
        <authorList>
            <person name="Lee C.-S."/>
            <person name="Jin L."/>
        </authorList>
    </citation>
    <scope>NUCLEOTIDE SEQUENCE</scope>
    <source>
        <strain evidence="3">Con5</strain>
        <plasmid evidence="3">p1</plasmid>
    </source>
</reference>
<geneLocation type="plasmid" evidence="3 4">
    <name>p1</name>
</geneLocation>
<dbReference type="SUPFAM" id="SSF110849">
    <property type="entry name" value="ParB/Sulfiredoxin"/>
    <property type="match status" value="1"/>
</dbReference>
<evidence type="ECO:0000259" key="2">
    <source>
        <dbReference type="SMART" id="SM00470"/>
    </source>
</evidence>
<dbReference type="EMBL" id="CP076362">
    <property type="protein sequence ID" value="QWK92332.1"/>
    <property type="molecule type" value="Genomic_DNA"/>
</dbReference>
<dbReference type="PANTHER" id="PTHR33375:SF1">
    <property type="entry name" value="CHROMOSOME-PARTITIONING PROTEIN PARB-RELATED"/>
    <property type="match status" value="1"/>
</dbReference>
<organism evidence="3 4">
    <name type="scientific">Gemmobacter fulvus</name>
    <dbReference type="NCBI Taxonomy" id="2840474"/>
    <lineage>
        <taxon>Bacteria</taxon>
        <taxon>Pseudomonadati</taxon>
        <taxon>Pseudomonadota</taxon>
        <taxon>Alphaproteobacteria</taxon>
        <taxon>Rhodobacterales</taxon>
        <taxon>Paracoccaceae</taxon>
        <taxon>Gemmobacter</taxon>
    </lineage>
</organism>
<keyword evidence="4" id="KW-1185">Reference proteome</keyword>
<dbReference type="InterPro" id="IPR036086">
    <property type="entry name" value="ParB/Sulfiredoxin_sf"/>
</dbReference>
<dbReference type="InterPro" id="IPR003115">
    <property type="entry name" value="ParB_N"/>
</dbReference>
<dbReference type="GO" id="GO:0005694">
    <property type="term" value="C:chromosome"/>
    <property type="evidence" value="ECO:0007669"/>
    <property type="project" value="TreeGrafter"/>
</dbReference>
<dbReference type="KEGG" id="gfu:KM031_16640"/>
<evidence type="ECO:0000313" key="4">
    <source>
        <dbReference type="Proteomes" id="UP000679352"/>
    </source>
</evidence>
<name>A0A975S348_9RHOB</name>
<evidence type="ECO:0000313" key="3">
    <source>
        <dbReference type="EMBL" id="QWK92332.1"/>
    </source>
</evidence>
<accession>A0A975S348</accession>
<protein>
    <submittedName>
        <fullName evidence="3">ParB/RepB/Spo0J family partition protein</fullName>
    </submittedName>
</protein>
<sequence>MAKRRKLEAPSPEALAEIAAELSRAPAQSRSHAAPIAQVAAEVAAARPATDHATQLARLREGADAEAWRAADAQGRVLRMLPIASVDLDHVVRDRFVSEPEAMAELKASLSASGQRLPVEVVALEGGRYGLISGWRRITALAELAAETGQAAEVLALVRSGREAASVYASMVEENEIRAALSPYERGRIAAVAAGQGAFAAIDEAVEVIFAAASKAKRSKIRGFALVHEVLGDLLAFPAAISEKQGLLLAQALRDGQADRLRAALAETAASPEAEWARLAAAMAPPKAEPQKGGRPRKLPPLVRESLPSGGALEFGWSAEGLVIKAQGVNLPRADFDRMIAELRRLGRAE</sequence>
<dbReference type="InterPro" id="IPR050336">
    <property type="entry name" value="Chromosome_partition/occlusion"/>
</dbReference>
<dbReference type="Gene3D" id="3.90.1530.30">
    <property type="match status" value="1"/>
</dbReference>
<dbReference type="Pfam" id="PF02195">
    <property type="entry name" value="ParB_N"/>
    <property type="match status" value="1"/>
</dbReference>
<dbReference type="SMART" id="SM00470">
    <property type="entry name" value="ParB"/>
    <property type="match status" value="1"/>
</dbReference>
<gene>
    <name evidence="3" type="ORF">KM031_16640</name>
</gene>
<dbReference type="PANTHER" id="PTHR33375">
    <property type="entry name" value="CHROMOSOME-PARTITIONING PROTEIN PARB-RELATED"/>
    <property type="match status" value="1"/>
</dbReference>
<dbReference type="RefSeq" id="WP_215505380.1">
    <property type="nucleotide sequence ID" value="NZ_CP076362.1"/>
</dbReference>
<dbReference type="AlphaFoldDB" id="A0A975S348"/>